<keyword evidence="2" id="KW-1185">Reference proteome</keyword>
<accession>A0AAV4B8K1</accession>
<dbReference type="AlphaFoldDB" id="A0AAV4B8K1"/>
<proteinExistence type="predicted"/>
<organism evidence="1 2">
    <name type="scientific">Plakobranchus ocellatus</name>
    <dbReference type="NCBI Taxonomy" id="259542"/>
    <lineage>
        <taxon>Eukaryota</taxon>
        <taxon>Metazoa</taxon>
        <taxon>Spiralia</taxon>
        <taxon>Lophotrochozoa</taxon>
        <taxon>Mollusca</taxon>
        <taxon>Gastropoda</taxon>
        <taxon>Heterobranchia</taxon>
        <taxon>Euthyneura</taxon>
        <taxon>Panpulmonata</taxon>
        <taxon>Sacoglossa</taxon>
        <taxon>Placobranchoidea</taxon>
        <taxon>Plakobranchidae</taxon>
        <taxon>Plakobranchus</taxon>
    </lineage>
</organism>
<sequence>MDLSRVVTGDSQYYQAPNLRVVKRDEGSRMLLGIVQQKMKELLDEKQAAVKNHSLKRPGQPLRWLLSKNHGLKRRRQPLRWLLSNIHGLKRPRQPLRWLLSKNHGLMRPRQPLSWLLSKIHGLKRRRQVNAGCCVRTTL</sequence>
<protein>
    <submittedName>
        <fullName evidence="1">Uncharacterized protein</fullName>
    </submittedName>
</protein>
<name>A0AAV4B8K1_9GAST</name>
<dbReference type="Proteomes" id="UP000735302">
    <property type="component" value="Unassembled WGS sequence"/>
</dbReference>
<gene>
    <name evidence="1" type="ORF">PoB_004198800</name>
</gene>
<reference evidence="1 2" key="1">
    <citation type="journal article" date="2021" name="Elife">
        <title>Chloroplast acquisition without the gene transfer in kleptoplastic sea slugs, Plakobranchus ocellatus.</title>
        <authorList>
            <person name="Maeda T."/>
            <person name="Takahashi S."/>
            <person name="Yoshida T."/>
            <person name="Shimamura S."/>
            <person name="Takaki Y."/>
            <person name="Nagai Y."/>
            <person name="Toyoda A."/>
            <person name="Suzuki Y."/>
            <person name="Arimoto A."/>
            <person name="Ishii H."/>
            <person name="Satoh N."/>
            <person name="Nishiyama T."/>
            <person name="Hasebe M."/>
            <person name="Maruyama T."/>
            <person name="Minagawa J."/>
            <person name="Obokata J."/>
            <person name="Shigenobu S."/>
        </authorList>
    </citation>
    <scope>NUCLEOTIDE SEQUENCE [LARGE SCALE GENOMIC DNA]</scope>
</reference>
<evidence type="ECO:0000313" key="2">
    <source>
        <dbReference type="Proteomes" id="UP000735302"/>
    </source>
</evidence>
<comment type="caution">
    <text evidence="1">The sequence shown here is derived from an EMBL/GenBank/DDBJ whole genome shotgun (WGS) entry which is preliminary data.</text>
</comment>
<dbReference type="EMBL" id="BLXT01004610">
    <property type="protein sequence ID" value="GFO15483.1"/>
    <property type="molecule type" value="Genomic_DNA"/>
</dbReference>
<evidence type="ECO:0000313" key="1">
    <source>
        <dbReference type="EMBL" id="GFO15483.1"/>
    </source>
</evidence>